<reference evidence="1 2" key="1">
    <citation type="submission" date="2020-09" db="EMBL/GenBank/DDBJ databases">
        <title>Co-existence of a novel multidrug-resistance efflux pump with carbapenem resistance gene blaVIM-2 in one megaplasmid in Pseudomonas putida.</title>
        <authorList>
            <person name="Peng K."/>
            <person name="Li R."/>
        </authorList>
    </citation>
    <scope>NUCLEOTIDE SEQUENCE [LARGE SCALE GENOMIC DNA]</scope>
    <source>
        <strain evidence="1 2">ZXPA-20</strain>
    </source>
</reference>
<sequence>MNSAKNSGFVRHMRNAGAQPLATLDAMTIKDELLAVPKDNTVLVKYLREEASRLIITIENPWQMPGHPTFHDTLTILHVQTGTEITTAEFFRGDEGKFPFDCEVPKELIAKWGEGINTFTYEVAHYHGEHSDSLDLELIFDRVPPYNQTAPTKIPAIPAVTDANKGGVKLELPEYVDYQPGDRVAYWWEASIPEDPWGVDPVGIVEVGALPAQLPVSADVIERVGDGGVMAVYVLLDKAGNNSHLSDITHIGVALGALPANLKDPIVPQAADGGIYQQDAFDGVIVQVPKFDNWKPTDQVRVIWGEQAPSEWRPVTDSPVFPLAFSIHADTLLADYGADGTGDKSTSVAYEVRRGTVLQGSKNIVVNVNLEQIGPGNPKWPDPLNPGLEKVTINGESGGENHLVDPGDYEQPATLTLLVNAALKQGDVLTFYWGDAYIEGIDHEVQDGEPGTEITKTVPWDVIKARGDDTVLVYYRVQRPGNPNPIRSEETHVLVEAVGIHPVAPDFLGLSELGWLDCRSIYVGEDDVEPAVRVKVPDLAEHGLKDEDHVFMHWSAVHDYTGEDPVAGAALDEELTWGQIKAQGYIWKVPFETYVKQIYDPENNRPDGRARANYSFVLNEKTYESPVQETIATMHNGLTTCDLRPKP</sequence>
<gene>
    <name evidence="1" type="ORF">ID616_07470</name>
</gene>
<protein>
    <submittedName>
        <fullName evidence="1">Uncharacterized protein</fullName>
    </submittedName>
</protein>
<dbReference type="AlphaFoldDB" id="A0ABD7BGP3"/>
<evidence type="ECO:0000313" key="1">
    <source>
        <dbReference type="EMBL" id="QOC99533.1"/>
    </source>
</evidence>
<dbReference type="EMBL" id="CP061723">
    <property type="protein sequence ID" value="QOC99533.1"/>
    <property type="molecule type" value="Genomic_DNA"/>
</dbReference>
<organism evidence="1 2">
    <name type="scientific">Pseudomonas putida</name>
    <name type="common">Arthrobacter siderocapsulatus</name>
    <dbReference type="NCBI Taxonomy" id="303"/>
    <lineage>
        <taxon>Bacteria</taxon>
        <taxon>Pseudomonadati</taxon>
        <taxon>Pseudomonadota</taxon>
        <taxon>Gammaproteobacteria</taxon>
        <taxon>Pseudomonadales</taxon>
        <taxon>Pseudomonadaceae</taxon>
        <taxon>Pseudomonas</taxon>
    </lineage>
</organism>
<dbReference type="Proteomes" id="UP000516786">
    <property type="component" value="Chromosome"/>
</dbReference>
<evidence type="ECO:0000313" key="2">
    <source>
        <dbReference type="Proteomes" id="UP000516786"/>
    </source>
</evidence>
<proteinExistence type="predicted"/>
<name>A0ABD7BGP3_PSEPU</name>
<accession>A0ABD7BGP3</accession>
<dbReference type="RefSeq" id="WP_156343169.1">
    <property type="nucleotide sequence ID" value="NZ_CP061723.1"/>
</dbReference>